<dbReference type="InterPro" id="IPR018977">
    <property type="entry name" value="NurA_domain"/>
</dbReference>
<gene>
    <name evidence="2" type="ordered locus">Dtox_1388</name>
</gene>
<dbReference type="EMBL" id="CP001720">
    <property type="protein sequence ID" value="ACV62264.1"/>
    <property type="molecule type" value="Genomic_DNA"/>
</dbReference>
<dbReference type="Pfam" id="PF09376">
    <property type="entry name" value="NurA"/>
    <property type="match status" value="1"/>
</dbReference>
<feature type="domain" description="NurA" evidence="1">
    <location>
        <begin position="59"/>
        <end position="296"/>
    </location>
</feature>
<dbReference type="STRING" id="485916.Dtox_1388"/>
<dbReference type="SMART" id="SM00933">
    <property type="entry name" value="NurA"/>
    <property type="match status" value="1"/>
</dbReference>
<accession>C8W6H5</accession>
<dbReference type="Proteomes" id="UP000002217">
    <property type="component" value="Chromosome"/>
</dbReference>
<organism evidence="2 3">
    <name type="scientific">Desulfofarcimen acetoxidans (strain ATCC 49208 / DSM 771 / KCTC 5769 / VKM B-1644 / 5575)</name>
    <name type="common">Desulfotomaculum acetoxidans</name>
    <dbReference type="NCBI Taxonomy" id="485916"/>
    <lineage>
        <taxon>Bacteria</taxon>
        <taxon>Bacillati</taxon>
        <taxon>Bacillota</taxon>
        <taxon>Clostridia</taxon>
        <taxon>Eubacteriales</taxon>
        <taxon>Peptococcaceae</taxon>
        <taxon>Desulfofarcimen</taxon>
    </lineage>
</organism>
<proteinExistence type="predicted"/>
<name>C8W6H5_DESAS</name>
<dbReference type="OrthoDB" id="2986419at2"/>
<evidence type="ECO:0000313" key="3">
    <source>
        <dbReference type="Proteomes" id="UP000002217"/>
    </source>
</evidence>
<dbReference type="RefSeq" id="WP_015756979.1">
    <property type="nucleotide sequence ID" value="NC_013216.1"/>
</dbReference>
<dbReference type="HOGENOM" id="CLU_836257_0_0_9"/>
<protein>
    <recommendedName>
        <fullName evidence="1">NurA domain-containing protein</fullName>
    </recommendedName>
</protein>
<keyword evidence="3" id="KW-1185">Reference proteome</keyword>
<dbReference type="KEGG" id="dae:Dtox_1388"/>
<evidence type="ECO:0000313" key="2">
    <source>
        <dbReference type="EMBL" id="ACV62264.1"/>
    </source>
</evidence>
<evidence type="ECO:0000259" key="1">
    <source>
        <dbReference type="SMART" id="SM00933"/>
    </source>
</evidence>
<sequence>MIATKLNEELKKINVELKNRFTGFLSKTELRQKLADNLGNLKELSNLNAEEIVKWTGGRPVAAVDGSVNSVGSVFPYIIYLLQAQAMISDSKNEVLAEIFSPLVPEHYLQLSNLAEELQTLPEQAVMQKKDLVLTELELAAAIRAVQTYHPFLILFDGGFARFERYAFAAWQEYQKLALAGGVLTVGVIEEAKSFGLATALGLSGSNPQVYDRELLFGLLQPGEAFLPDFGNVIKKRGYYTAFARFSQSPQAVACDFLDEQQGQAEQIMNYLYAITPSGSRGIPLLLDIVDAEIKISHKEMEMLAEVCLDSDIREKYLIANRKRRDF</sequence>
<reference evidence="2 3" key="1">
    <citation type="journal article" date="2009" name="Stand. Genomic Sci.">
        <title>Complete genome sequence of Desulfotomaculum acetoxidans type strain (5575).</title>
        <authorList>
            <person name="Spring S."/>
            <person name="Lapidus A."/>
            <person name="Schroder M."/>
            <person name="Gleim D."/>
            <person name="Sims D."/>
            <person name="Meincke L."/>
            <person name="Glavina Del Rio T."/>
            <person name="Tice H."/>
            <person name="Copeland A."/>
            <person name="Cheng J.F."/>
            <person name="Lucas S."/>
            <person name="Chen F."/>
            <person name="Nolan M."/>
            <person name="Bruce D."/>
            <person name="Goodwin L."/>
            <person name="Pitluck S."/>
            <person name="Ivanova N."/>
            <person name="Mavromatis K."/>
            <person name="Mikhailova N."/>
            <person name="Pati A."/>
            <person name="Chen A."/>
            <person name="Palaniappan K."/>
            <person name="Land M."/>
            <person name="Hauser L."/>
            <person name="Chang Y.J."/>
            <person name="Jeffries C.D."/>
            <person name="Chain P."/>
            <person name="Saunders E."/>
            <person name="Brettin T."/>
            <person name="Detter J.C."/>
            <person name="Goker M."/>
            <person name="Bristow J."/>
            <person name="Eisen J.A."/>
            <person name="Markowitz V."/>
            <person name="Hugenholtz P."/>
            <person name="Kyrpides N.C."/>
            <person name="Klenk H.P."/>
            <person name="Han C."/>
        </authorList>
    </citation>
    <scope>NUCLEOTIDE SEQUENCE [LARGE SCALE GENOMIC DNA]</scope>
    <source>
        <strain evidence="3">ATCC 49208 / DSM 771 / VKM B-1644</strain>
    </source>
</reference>
<dbReference type="eggNOG" id="COG1630">
    <property type="taxonomic scope" value="Bacteria"/>
</dbReference>
<dbReference type="AlphaFoldDB" id="C8W6H5"/>